<evidence type="ECO:0008006" key="4">
    <source>
        <dbReference type="Google" id="ProtNLM"/>
    </source>
</evidence>
<dbReference type="EMBL" id="SRRH01000018">
    <property type="protein sequence ID" value="KAG6302772.1"/>
    <property type="molecule type" value="Genomic_DNA"/>
</dbReference>
<keyword evidence="3" id="KW-1185">Reference proteome</keyword>
<evidence type="ECO:0000313" key="2">
    <source>
        <dbReference type="EMBL" id="KAG6302772.1"/>
    </source>
</evidence>
<dbReference type="Proteomes" id="UP000707071">
    <property type="component" value="Unassembled WGS sequence"/>
</dbReference>
<gene>
    <name evidence="2" type="ORF">E4U09_001915</name>
</gene>
<dbReference type="Gene3D" id="3.40.50.620">
    <property type="entry name" value="HUPs"/>
    <property type="match status" value="1"/>
</dbReference>
<evidence type="ECO:0000256" key="1">
    <source>
        <dbReference type="SAM" id="MobiDB-lite"/>
    </source>
</evidence>
<reference evidence="2 3" key="1">
    <citation type="journal article" date="2020" name="bioRxiv">
        <title>Whole genome comparisons of ergot fungi reveals the divergence and evolution of species within the genus Claviceps are the result of varying mechanisms driving genome evolution and host range expansion.</title>
        <authorList>
            <person name="Wyka S.A."/>
            <person name="Mondo S.J."/>
            <person name="Liu M."/>
            <person name="Dettman J."/>
            <person name="Nalam V."/>
            <person name="Broders K.D."/>
        </authorList>
    </citation>
    <scope>NUCLEOTIDE SEQUENCE [LARGE SCALE GENOMIC DNA]</scope>
    <source>
        <strain evidence="2 3">Clav52</strain>
    </source>
</reference>
<dbReference type="GO" id="GO:0005737">
    <property type="term" value="C:cytoplasm"/>
    <property type="evidence" value="ECO:0007669"/>
    <property type="project" value="TreeGrafter"/>
</dbReference>
<feature type="region of interest" description="Disordered" evidence="1">
    <location>
        <begin position="129"/>
        <end position="157"/>
    </location>
</feature>
<dbReference type="GO" id="GO:0016887">
    <property type="term" value="F:ATP hydrolysis activity"/>
    <property type="evidence" value="ECO:0007669"/>
    <property type="project" value="TreeGrafter"/>
</dbReference>
<evidence type="ECO:0000313" key="3">
    <source>
        <dbReference type="Proteomes" id="UP000707071"/>
    </source>
</evidence>
<proteinExistence type="predicted"/>
<dbReference type="GO" id="GO:0005634">
    <property type="term" value="C:nucleus"/>
    <property type="evidence" value="ECO:0007669"/>
    <property type="project" value="TreeGrafter"/>
</dbReference>
<protein>
    <recommendedName>
        <fullName evidence="4">Nicotinamide-nucleotide adenylyltransferase</fullName>
    </recommendedName>
</protein>
<dbReference type="GO" id="GO:0000309">
    <property type="term" value="F:nicotinamide-nucleotide adenylyltransferase activity"/>
    <property type="evidence" value="ECO:0007669"/>
    <property type="project" value="TreeGrafter"/>
</dbReference>
<dbReference type="PANTHER" id="PTHR31285:SF0">
    <property type="entry name" value="NICOTINAMIDE MONONUCLEOTIDE ADENYLYLTRANSFERASE"/>
    <property type="match status" value="1"/>
</dbReference>
<comment type="caution">
    <text evidence="2">The sequence shown here is derived from an EMBL/GenBank/DDBJ whole genome shotgun (WGS) entry which is preliminary data.</text>
</comment>
<dbReference type="SUPFAM" id="SSF52374">
    <property type="entry name" value="Nucleotidylyl transferase"/>
    <property type="match status" value="1"/>
</dbReference>
<organism evidence="2 3">
    <name type="scientific">Claviceps aff. purpurea</name>
    <dbReference type="NCBI Taxonomy" id="1967640"/>
    <lineage>
        <taxon>Eukaryota</taxon>
        <taxon>Fungi</taxon>
        <taxon>Dikarya</taxon>
        <taxon>Ascomycota</taxon>
        <taxon>Pezizomycotina</taxon>
        <taxon>Sordariomycetes</taxon>
        <taxon>Hypocreomycetidae</taxon>
        <taxon>Hypocreales</taxon>
        <taxon>Clavicipitaceae</taxon>
        <taxon>Claviceps</taxon>
    </lineage>
</organism>
<dbReference type="AlphaFoldDB" id="A0A9P7QN24"/>
<accession>A0A9P7QN24</accession>
<dbReference type="InterPro" id="IPR014729">
    <property type="entry name" value="Rossmann-like_a/b/a_fold"/>
</dbReference>
<feature type="compositionally biased region" description="Low complexity" evidence="1">
    <location>
        <begin position="130"/>
        <end position="139"/>
    </location>
</feature>
<dbReference type="PANTHER" id="PTHR31285">
    <property type="entry name" value="NICOTINAMIDE MONONUCLEOTIDE ADENYLYLTRANSFERASE"/>
    <property type="match status" value="1"/>
</dbReference>
<sequence length="327" mass="35603">MAKNGTIPHSLPFFTRSLTAFLSSPDLFRILATATTTTTTTTATTPPHLPVSPRAPPRNGIQTLIVLDSSFNPPTRAHAQMALSAMRTAGPGARLLLLLAVHNADKKGFAPSALASRLGMMEAFARQLLQQQQQQQQQEQGREEGSKEQGGGGDESLGEVDVAVTKMPFFGDKARSIAEMRGYAGLGGEGPEQVYLCGFDTLVRIFDEKYYGGGVCVEELAEGTPMQRALRPFFGMAKLRVTMRPDDEWGSAEEQRAYVDGLGRGDLERRGGDSCWARRVELVEGIGEVVSSSRVREVVRRGGGDELDGLVGGEVRRWIEEEGLYRE</sequence>
<name>A0A9P7QN24_9HYPO</name>